<comment type="caution">
    <text evidence="11">The sequence shown here is derived from an EMBL/GenBank/DDBJ whole genome shotgun (WGS) entry which is preliminary data.</text>
</comment>
<feature type="domain" description="Helicase C-terminal" evidence="10">
    <location>
        <begin position="493"/>
        <end position="681"/>
    </location>
</feature>
<dbReference type="GO" id="GO:0005524">
    <property type="term" value="F:ATP binding"/>
    <property type="evidence" value="ECO:0007669"/>
    <property type="project" value="UniProtKB-KW"/>
</dbReference>
<evidence type="ECO:0000259" key="10">
    <source>
        <dbReference type="PROSITE" id="PS51194"/>
    </source>
</evidence>
<proteinExistence type="predicted"/>
<dbReference type="GO" id="GO:0016787">
    <property type="term" value="F:hydrolase activity"/>
    <property type="evidence" value="ECO:0007669"/>
    <property type="project" value="UniProtKB-KW"/>
</dbReference>
<evidence type="ECO:0000256" key="5">
    <source>
        <dbReference type="ARBA" id="ARBA00022840"/>
    </source>
</evidence>
<dbReference type="Pfam" id="PF00271">
    <property type="entry name" value="Helicase_C"/>
    <property type="match status" value="1"/>
</dbReference>
<dbReference type="PROSITE" id="PS00039">
    <property type="entry name" value="DEAD_ATP_HELICASE"/>
    <property type="match status" value="1"/>
</dbReference>
<feature type="compositionally biased region" description="Polar residues" evidence="8">
    <location>
        <begin position="55"/>
        <end position="68"/>
    </location>
</feature>
<dbReference type="InterPro" id="IPR014001">
    <property type="entry name" value="Helicase_ATP-bd"/>
</dbReference>
<dbReference type="VEuPathDB" id="FungiDB:VP01_1983g2"/>
<dbReference type="PANTHER" id="PTHR47959">
    <property type="entry name" value="ATP-DEPENDENT RNA HELICASE RHLE-RELATED"/>
    <property type="match status" value="1"/>
</dbReference>
<dbReference type="CDD" id="cd18787">
    <property type="entry name" value="SF2_C_DEAD"/>
    <property type="match status" value="1"/>
</dbReference>
<dbReference type="Proteomes" id="UP000037035">
    <property type="component" value="Unassembled WGS sequence"/>
</dbReference>
<feature type="compositionally biased region" description="Basic and acidic residues" evidence="8">
    <location>
        <begin position="136"/>
        <end position="147"/>
    </location>
</feature>
<feature type="region of interest" description="Disordered" evidence="8">
    <location>
        <begin position="760"/>
        <end position="879"/>
    </location>
</feature>
<dbReference type="SUPFAM" id="SSF52540">
    <property type="entry name" value="P-loop containing nucleoside triphosphate hydrolases"/>
    <property type="match status" value="1"/>
</dbReference>
<accession>A0A0L6VDI0</accession>
<reference evidence="11 12" key="1">
    <citation type="submission" date="2015-08" db="EMBL/GenBank/DDBJ databases">
        <title>Next Generation Sequencing and Analysis of the Genome of Puccinia sorghi L Schw, the Causal Agent of Maize Common Rust.</title>
        <authorList>
            <person name="Rochi L."/>
            <person name="Burguener G."/>
            <person name="Darino M."/>
            <person name="Turjanski A."/>
            <person name="Kreff E."/>
            <person name="Dieguez M.J."/>
            <person name="Sacco F."/>
        </authorList>
    </citation>
    <scope>NUCLEOTIDE SEQUENCE [LARGE SCALE GENOMIC DNA]</scope>
    <source>
        <strain evidence="11 12">RO10H11247</strain>
    </source>
</reference>
<evidence type="ECO:0000313" key="12">
    <source>
        <dbReference type="Proteomes" id="UP000037035"/>
    </source>
</evidence>
<dbReference type="AlphaFoldDB" id="A0A0L6VDI0"/>
<evidence type="ECO:0000313" key="11">
    <source>
        <dbReference type="EMBL" id="KNZ58170.1"/>
    </source>
</evidence>
<dbReference type="OrthoDB" id="10259843at2759"/>
<dbReference type="EMBL" id="LAVV01006818">
    <property type="protein sequence ID" value="KNZ58170.1"/>
    <property type="molecule type" value="Genomic_DNA"/>
</dbReference>
<dbReference type="GO" id="GO:0005829">
    <property type="term" value="C:cytosol"/>
    <property type="evidence" value="ECO:0007669"/>
    <property type="project" value="TreeGrafter"/>
</dbReference>
<keyword evidence="4" id="KW-0347">Helicase</keyword>
<gene>
    <name evidence="11" type="ORF">VP01_1983g2</name>
</gene>
<evidence type="ECO:0000256" key="3">
    <source>
        <dbReference type="ARBA" id="ARBA00022801"/>
    </source>
</evidence>
<keyword evidence="2" id="KW-0547">Nucleotide-binding</keyword>
<organism evidence="11 12">
    <name type="scientific">Puccinia sorghi</name>
    <dbReference type="NCBI Taxonomy" id="27349"/>
    <lineage>
        <taxon>Eukaryota</taxon>
        <taxon>Fungi</taxon>
        <taxon>Dikarya</taxon>
        <taxon>Basidiomycota</taxon>
        <taxon>Pucciniomycotina</taxon>
        <taxon>Pucciniomycetes</taxon>
        <taxon>Pucciniales</taxon>
        <taxon>Pucciniaceae</taxon>
        <taxon>Puccinia</taxon>
    </lineage>
</organism>
<feature type="compositionally biased region" description="Low complexity" evidence="8">
    <location>
        <begin position="849"/>
        <end position="861"/>
    </location>
</feature>
<protein>
    <recommendedName>
        <fullName evidence="1">RNA helicase</fullName>
        <ecNumber evidence="1">3.6.4.13</ecNumber>
    </recommendedName>
</protein>
<dbReference type="PANTHER" id="PTHR47959:SF1">
    <property type="entry name" value="ATP-DEPENDENT RNA HELICASE DBPA"/>
    <property type="match status" value="1"/>
</dbReference>
<sequence>MRPSQIAVQSEYSIWKLRPSQTDLVPEIQQLNRRTTMSDFIFTIDSEDEEREPTTAPTKSNKNAPSTKPQKKGRKDDEPTLELNPNFLLDGLGLDPHPNSLQKSARSKMLNEFEDPLERFKKKNALPRISIDEIVARHKKSGDHPDINVDELEDWDDDESGDEDEAAANDAAEAGSSTDEEDLEGGSEASSDKSNEDEEEDYGDDGNDESLGQDALESEQEEEMHLSENDDPSEKKEEEEELDASTNDYFDQSVVPFSPATKEELVKDSHDQPFSSLPGAASLSRPVLLGLSSMSITSPTPIQRQAIPLGLLGKDLVCSSVTGSGKTLGYMVPIVERLIWRDKKGGGRTRVMILTPTRELAVQVFQVGKLLARFTDLTFSLCVGGMDLRTQEAELRERPEIVIGTPGRVIDHIRNTRGFSLETLEILVIDEADRILEEGFQDELEEIIRNCPRTRQTMLFSATVNESVADLAKLSLDKPIRIKIDPPKSTAAGLTQEFLKVKDSSSNKKNASLTDLTRQAILVTLCKASAFSKGRTIIFFRSKAGAHRMKIIFSLFSLKAEELHGNLTQQQRLASLQKFKDGETSYLLATDLASRGLDIKGVERVINYEPPTQYDVYLHRIGRTARAGTKGSALTLVGESDRKLIKEARKNCLASQQGALKNRRLDPNLVKEVKAELEKLSGTIAEIIEEEKEEKELRNSEMQLKKGQNLMEHEEEIKSRPARTWFQSESDKKKSKKIGTTAHTANFTKAESSTVLAKKAGIKRDRFDGLSRKQKRRKMAQEEDALERVVPAINSSIRAAKKSARPIKISASQADQDAHLLKNQKQKRKKSKEKSKKSKSSFSVDLNSQKHSSAKRSAASKSGKKAASHRPSPKRKSKP</sequence>
<feature type="compositionally biased region" description="Basic and acidic residues" evidence="8">
    <location>
        <begin position="223"/>
        <end position="236"/>
    </location>
</feature>
<evidence type="ECO:0000256" key="2">
    <source>
        <dbReference type="ARBA" id="ARBA00022741"/>
    </source>
</evidence>
<dbReference type="InterPro" id="IPR001650">
    <property type="entry name" value="Helicase_C-like"/>
</dbReference>
<name>A0A0L6VDI0_9BASI</name>
<feature type="compositionally biased region" description="Basic residues" evidence="8">
    <location>
        <begin position="862"/>
        <end position="879"/>
    </location>
</feature>
<evidence type="ECO:0000256" key="4">
    <source>
        <dbReference type="ARBA" id="ARBA00022806"/>
    </source>
</evidence>
<dbReference type="GO" id="GO:0003724">
    <property type="term" value="F:RNA helicase activity"/>
    <property type="evidence" value="ECO:0007669"/>
    <property type="project" value="UniProtKB-EC"/>
</dbReference>
<evidence type="ECO:0000256" key="1">
    <source>
        <dbReference type="ARBA" id="ARBA00012552"/>
    </source>
</evidence>
<evidence type="ECO:0000256" key="8">
    <source>
        <dbReference type="SAM" id="MobiDB-lite"/>
    </source>
</evidence>
<feature type="region of interest" description="Disordered" evidence="8">
    <location>
        <begin position="42"/>
        <end position="108"/>
    </location>
</feature>
<dbReference type="InterPro" id="IPR011545">
    <property type="entry name" value="DEAD/DEAH_box_helicase_dom"/>
</dbReference>
<keyword evidence="3" id="KW-0378">Hydrolase</keyword>
<evidence type="ECO:0000256" key="7">
    <source>
        <dbReference type="ARBA" id="ARBA00047984"/>
    </source>
</evidence>
<feature type="compositionally biased region" description="Acidic residues" evidence="8">
    <location>
        <begin position="148"/>
        <end position="167"/>
    </location>
</feature>
<dbReference type="CDD" id="cd17947">
    <property type="entry name" value="DEADc_DDX27"/>
    <property type="match status" value="1"/>
</dbReference>
<evidence type="ECO:0000256" key="6">
    <source>
        <dbReference type="ARBA" id="ARBA00022884"/>
    </source>
</evidence>
<dbReference type="EC" id="3.6.4.13" evidence="1"/>
<dbReference type="Gene3D" id="3.40.50.300">
    <property type="entry name" value="P-loop containing nucleotide triphosphate hydrolases"/>
    <property type="match status" value="2"/>
</dbReference>
<feature type="compositionally biased region" description="Acidic residues" evidence="8">
    <location>
        <begin position="195"/>
        <end position="208"/>
    </location>
</feature>
<dbReference type="InterPro" id="IPR050079">
    <property type="entry name" value="DEAD_box_RNA_helicase"/>
</dbReference>
<dbReference type="GO" id="GO:0003723">
    <property type="term" value="F:RNA binding"/>
    <property type="evidence" value="ECO:0007669"/>
    <property type="project" value="UniProtKB-KW"/>
</dbReference>
<feature type="compositionally biased region" description="Basic residues" evidence="8">
    <location>
        <begin position="822"/>
        <end position="839"/>
    </location>
</feature>
<feature type="compositionally biased region" description="Basic and acidic residues" evidence="8">
    <location>
        <begin position="762"/>
        <end position="771"/>
    </location>
</feature>
<dbReference type="PROSITE" id="PS51194">
    <property type="entry name" value="HELICASE_CTER"/>
    <property type="match status" value="1"/>
</dbReference>
<keyword evidence="6" id="KW-0694">RNA-binding</keyword>
<dbReference type="SMART" id="SM00487">
    <property type="entry name" value="DEXDc"/>
    <property type="match status" value="1"/>
</dbReference>
<feature type="region of interest" description="Disordered" evidence="8">
    <location>
        <begin position="136"/>
        <end position="253"/>
    </location>
</feature>
<dbReference type="Pfam" id="PF00270">
    <property type="entry name" value="DEAD"/>
    <property type="match status" value="1"/>
</dbReference>
<comment type="catalytic activity">
    <reaction evidence="7">
        <text>ATP + H2O = ADP + phosphate + H(+)</text>
        <dbReference type="Rhea" id="RHEA:13065"/>
        <dbReference type="ChEBI" id="CHEBI:15377"/>
        <dbReference type="ChEBI" id="CHEBI:15378"/>
        <dbReference type="ChEBI" id="CHEBI:30616"/>
        <dbReference type="ChEBI" id="CHEBI:43474"/>
        <dbReference type="ChEBI" id="CHEBI:456216"/>
        <dbReference type="EC" id="3.6.4.13"/>
    </reaction>
</comment>
<keyword evidence="5" id="KW-0067">ATP-binding</keyword>
<dbReference type="STRING" id="27349.A0A0L6VDI0"/>
<evidence type="ECO:0000259" key="9">
    <source>
        <dbReference type="PROSITE" id="PS51192"/>
    </source>
</evidence>
<feature type="domain" description="Helicase ATP-binding" evidence="9">
    <location>
        <begin position="307"/>
        <end position="482"/>
    </location>
</feature>
<dbReference type="InterPro" id="IPR000629">
    <property type="entry name" value="RNA-helicase_DEAD-box_CS"/>
</dbReference>
<feature type="region of interest" description="Disordered" evidence="8">
    <location>
        <begin position="707"/>
        <end position="740"/>
    </location>
</feature>
<dbReference type="InterPro" id="IPR027417">
    <property type="entry name" value="P-loop_NTPase"/>
</dbReference>
<keyword evidence="12" id="KW-1185">Reference proteome</keyword>
<dbReference type="SMART" id="SM00490">
    <property type="entry name" value="HELICc"/>
    <property type="match status" value="1"/>
</dbReference>
<dbReference type="PROSITE" id="PS51192">
    <property type="entry name" value="HELICASE_ATP_BIND_1"/>
    <property type="match status" value="1"/>
</dbReference>